<sequence>MPSQQLHSFPTVSSTKAFFLDPVSVRVLELQCLGWPTCLYMTVLCTEDSSRARCKRSLPEKRGCSSPASLRRQI</sequence>
<dbReference type="Proteomes" id="UP001151532">
    <property type="component" value="Chromosome 1"/>
</dbReference>
<comment type="caution">
    <text evidence="1">The sequence shown here is derived from an EMBL/GenBank/DDBJ whole genome shotgun (WGS) entry which is preliminary data.</text>
</comment>
<reference evidence="1" key="1">
    <citation type="submission" date="2022-11" db="EMBL/GenBank/DDBJ databases">
        <authorList>
            <person name="Hyden B.L."/>
            <person name="Feng K."/>
            <person name="Yates T."/>
            <person name="Jawdy S."/>
            <person name="Smart L.B."/>
            <person name="Muchero W."/>
        </authorList>
    </citation>
    <scope>NUCLEOTIDE SEQUENCE</scope>
    <source>
        <tissue evidence="1">Shoot tip</tissue>
    </source>
</reference>
<dbReference type="AlphaFoldDB" id="A0A9Q0TIZ8"/>
<name>A0A9Q0TIZ8_SALPP</name>
<gene>
    <name evidence="1" type="ORF">OIU79_008699</name>
</gene>
<evidence type="ECO:0000313" key="2">
    <source>
        <dbReference type="Proteomes" id="UP001151532"/>
    </source>
</evidence>
<reference evidence="1" key="2">
    <citation type="journal article" date="2023" name="Int. J. Mol. Sci.">
        <title>De Novo Assembly and Annotation of 11 Diverse Shrub Willow (Salix) Genomes Reveals Novel Gene Organization in Sex-Linked Regions.</title>
        <authorList>
            <person name="Hyden B."/>
            <person name="Feng K."/>
            <person name="Yates T.B."/>
            <person name="Jawdy S."/>
            <person name="Cereghino C."/>
            <person name="Smart L.B."/>
            <person name="Muchero W."/>
        </authorList>
    </citation>
    <scope>NUCLEOTIDE SEQUENCE</scope>
    <source>
        <tissue evidence="1">Shoot tip</tissue>
    </source>
</reference>
<proteinExistence type="predicted"/>
<organism evidence="1 2">
    <name type="scientific">Salix purpurea</name>
    <name type="common">Purple osier willow</name>
    <dbReference type="NCBI Taxonomy" id="77065"/>
    <lineage>
        <taxon>Eukaryota</taxon>
        <taxon>Viridiplantae</taxon>
        <taxon>Streptophyta</taxon>
        <taxon>Embryophyta</taxon>
        <taxon>Tracheophyta</taxon>
        <taxon>Spermatophyta</taxon>
        <taxon>Magnoliopsida</taxon>
        <taxon>eudicotyledons</taxon>
        <taxon>Gunneridae</taxon>
        <taxon>Pentapetalae</taxon>
        <taxon>rosids</taxon>
        <taxon>fabids</taxon>
        <taxon>Malpighiales</taxon>
        <taxon>Salicaceae</taxon>
        <taxon>Saliceae</taxon>
        <taxon>Salix</taxon>
    </lineage>
</organism>
<keyword evidence="2" id="KW-1185">Reference proteome</keyword>
<protein>
    <submittedName>
        <fullName evidence="1">Uncharacterized protein</fullName>
    </submittedName>
</protein>
<accession>A0A9Q0TIZ8</accession>
<evidence type="ECO:0000313" key="1">
    <source>
        <dbReference type="EMBL" id="KAJ6712532.1"/>
    </source>
</evidence>
<dbReference type="EMBL" id="JAPFFK010000015">
    <property type="protein sequence ID" value="KAJ6712532.1"/>
    <property type="molecule type" value="Genomic_DNA"/>
</dbReference>